<evidence type="ECO:0000256" key="5">
    <source>
        <dbReference type="ARBA" id="ARBA00022737"/>
    </source>
</evidence>
<comment type="subcellular location">
    <subcellularLocation>
        <location evidence="1">Membrane</location>
    </subcellularLocation>
</comment>
<keyword evidence="7" id="KW-0998">Cell outer membrane</keyword>
<feature type="domain" description="POTRA" evidence="9">
    <location>
        <begin position="532"/>
        <end position="617"/>
    </location>
</feature>
<keyword evidence="3 8" id="KW-0808">Transferase</keyword>
<dbReference type="RefSeq" id="WP_081959226.1">
    <property type="nucleotide sequence ID" value="NZ_BBNQ01000011.1"/>
</dbReference>
<dbReference type="InterPro" id="IPR000184">
    <property type="entry name" value="Bac_surfAg_D15"/>
</dbReference>
<feature type="active site" description="Proton acceptor" evidence="8">
    <location>
        <position position="69"/>
    </location>
</feature>
<evidence type="ECO:0000256" key="8">
    <source>
        <dbReference type="HAMAP-Rule" id="MF_01139"/>
    </source>
</evidence>
<feature type="binding site" evidence="8">
    <location>
        <position position="70"/>
    </location>
    <ligand>
        <name>substrate</name>
    </ligand>
</feature>
<feature type="active site" evidence="8">
    <location>
        <position position="21"/>
    </location>
</feature>
<gene>
    <name evidence="10" type="ORF">JCM19300_1801</name>
</gene>
<feature type="binding site" evidence="8">
    <location>
        <position position="208"/>
    </location>
    <ligand>
        <name>Mg(2+)</name>
        <dbReference type="ChEBI" id="CHEBI:18420"/>
    </ligand>
</feature>
<comment type="subunit">
    <text evidence="8">Homodimer.</text>
</comment>
<accession>A0A090VFA8</accession>
<feature type="binding site" evidence="8">
    <location>
        <position position="26"/>
    </location>
    <ligand>
        <name>substrate</name>
    </ligand>
</feature>
<comment type="function">
    <text evidence="8">Catalyzes the condensation of isopentenyl diphosphate (IPP) with allylic pyrophosphates generating different type of terpenoids.</text>
</comment>
<keyword evidence="4" id="KW-0812">Transmembrane</keyword>
<dbReference type="Pfam" id="PF07244">
    <property type="entry name" value="POTRA"/>
    <property type="match status" value="3"/>
</dbReference>
<dbReference type="InterPro" id="IPR018520">
    <property type="entry name" value="UPP_synth-like_CS"/>
</dbReference>
<dbReference type="GO" id="GO:0005829">
    <property type="term" value="C:cytosol"/>
    <property type="evidence" value="ECO:0007669"/>
    <property type="project" value="TreeGrafter"/>
</dbReference>
<dbReference type="PANTHER" id="PTHR10291:SF0">
    <property type="entry name" value="DEHYDRODOLICHYL DIPHOSPHATE SYNTHASE 2"/>
    <property type="match status" value="1"/>
</dbReference>
<feature type="binding site" evidence="8">
    <location>
        <position position="72"/>
    </location>
    <ligand>
        <name>substrate</name>
    </ligand>
</feature>
<keyword evidence="8" id="KW-0460">Magnesium</keyword>
<keyword evidence="2" id="KW-1134">Transmembrane beta strand</keyword>
<keyword evidence="5" id="KW-0677">Repeat</keyword>
<comment type="similarity">
    <text evidence="8">Belongs to the UPP synthase family.</text>
</comment>
<comment type="caution">
    <text evidence="10">The sequence shown here is derived from an EMBL/GenBank/DDBJ whole genome shotgun (WGS) entry which is preliminary data.</text>
</comment>
<dbReference type="GO" id="GO:0009279">
    <property type="term" value="C:cell outer membrane"/>
    <property type="evidence" value="ECO:0007669"/>
    <property type="project" value="UniProtKB-UniRule"/>
</dbReference>
<dbReference type="EC" id="2.5.1.-" evidence="8"/>
<evidence type="ECO:0000313" key="10">
    <source>
        <dbReference type="EMBL" id="GAL63455.1"/>
    </source>
</evidence>
<organism evidence="10 11">
    <name type="scientific">Algibacter lectus</name>
    <dbReference type="NCBI Taxonomy" id="221126"/>
    <lineage>
        <taxon>Bacteria</taxon>
        <taxon>Pseudomonadati</taxon>
        <taxon>Bacteroidota</taxon>
        <taxon>Flavobacteriia</taxon>
        <taxon>Flavobacteriales</taxon>
        <taxon>Flavobacteriaceae</taxon>
        <taxon>Algibacter</taxon>
    </lineage>
</organism>
<dbReference type="PROSITE" id="PS01066">
    <property type="entry name" value="UPP_SYNTHASE"/>
    <property type="match status" value="1"/>
</dbReference>
<dbReference type="Pfam" id="PF01103">
    <property type="entry name" value="Omp85"/>
    <property type="match status" value="1"/>
</dbReference>
<feature type="binding site" evidence="8">
    <location>
        <position position="21"/>
    </location>
    <ligand>
        <name>Mg(2+)</name>
        <dbReference type="ChEBI" id="CHEBI:18420"/>
    </ligand>
</feature>
<evidence type="ECO:0000256" key="4">
    <source>
        <dbReference type="ARBA" id="ARBA00022692"/>
    </source>
</evidence>
<dbReference type="InterPro" id="IPR010827">
    <property type="entry name" value="BamA/TamA_POTRA"/>
</dbReference>
<feature type="binding site" evidence="8">
    <location>
        <begin position="66"/>
        <end position="68"/>
    </location>
    <ligand>
        <name>substrate</name>
    </ligand>
</feature>
<dbReference type="Proteomes" id="UP000029644">
    <property type="component" value="Unassembled WGS sequence"/>
</dbReference>
<feature type="binding site" evidence="8">
    <location>
        <position position="38"/>
    </location>
    <ligand>
        <name>substrate</name>
    </ligand>
</feature>
<dbReference type="GO" id="GO:0071709">
    <property type="term" value="P:membrane assembly"/>
    <property type="evidence" value="ECO:0007669"/>
    <property type="project" value="InterPro"/>
</dbReference>
<evidence type="ECO:0000259" key="9">
    <source>
        <dbReference type="PROSITE" id="PS51779"/>
    </source>
</evidence>
<dbReference type="SUPFAM" id="SSF64005">
    <property type="entry name" value="Undecaprenyl diphosphate synthase"/>
    <property type="match status" value="1"/>
</dbReference>
<evidence type="ECO:0000256" key="1">
    <source>
        <dbReference type="ARBA" id="ARBA00004370"/>
    </source>
</evidence>
<reference evidence="10 11" key="1">
    <citation type="journal article" date="2014" name="Genome Announc.">
        <title>Draft Genome Sequences of Marine Flavobacterium Algibacter lectus Strains SS8 and NR4.</title>
        <authorList>
            <person name="Takatani N."/>
            <person name="Nakanishi M."/>
            <person name="Meirelles P."/>
            <person name="Mino S."/>
            <person name="Suda W."/>
            <person name="Oshima K."/>
            <person name="Hattori M."/>
            <person name="Ohkuma M."/>
            <person name="Hosokawa M."/>
            <person name="Miyashita K."/>
            <person name="Thompson F.L."/>
            <person name="Niwa A."/>
            <person name="Sawabe T."/>
            <person name="Sawabe T."/>
        </authorList>
    </citation>
    <scope>NUCLEOTIDE SEQUENCE [LARGE SCALE GENOMIC DNA]</scope>
    <source>
        <strain evidence="10 11">JCM 19300</strain>
    </source>
</reference>
<feature type="binding site" evidence="8">
    <location>
        <begin position="195"/>
        <end position="197"/>
    </location>
    <ligand>
        <name>substrate</name>
    </ligand>
</feature>
<dbReference type="GO" id="GO:0016094">
    <property type="term" value="P:polyprenol biosynthetic process"/>
    <property type="evidence" value="ECO:0007669"/>
    <property type="project" value="TreeGrafter"/>
</dbReference>
<proteinExistence type="inferred from homology"/>
<dbReference type="InterPro" id="IPR034746">
    <property type="entry name" value="POTRA"/>
</dbReference>
<dbReference type="HAMAP" id="MF_01139">
    <property type="entry name" value="ISPT"/>
    <property type="match status" value="1"/>
</dbReference>
<evidence type="ECO:0000256" key="2">
    <source>
        <dbReference type="ARBA" id="ARBA00022452"/>
    </source>
</evidence>
<protein>
    <recommendedName>
        <fullName evidence="8">Isoprenyl transferase</fullName>
        <ecNumber evidence="8">2.5.1.-</ecNumber>
    </recommendedName>
</protein>
<name>A0A090VFA8_9FLAO</name>
<keyword evidence="6" id="KW-0472">Membrane</keyword>
<dbReference type="EMBL" id="BBNQ01000011">
    <property type="protein sequence ID" value="GAL63455.1"/>
    <property type="molecule type" value="Genomic_DNA"/>
</dbReference>
<evidence type="ECO:0000313" key="11">
    <source>
        <dbReference type="Proteomes" id="UP000029644"/>
    </source>
</evidence>
<evidence type="ECO:0000256" key="3">
    <source>
        <dbReference type="ARBA" id="ARBA00022679"/>
    </source>
</evidence>
<dbReference type="GO" id="GO:0000287">
    <property type="term" value="F:magnesium ion binding"/>
    <property type="evidence" value="ECO:0007669"/>
    <property type="project" value="UniProtKB-UniRule"/>
</dbReference>
<evidence type="ECO:0000256" key="6">
    <source>
        <dbReference type="ARBA" id="ARBA00023136"/>
    </source>
</evidence>
<dbReference type="NCBIfam" id="TIGR00055">
    <property type="entry name" value="uppS"/>
    <property type="match status" value="1"/>
</dbReference>
<comment type="cofactor">
    <cofactor evidence="8">
        <name>Mg(2+)</name>
        <dbReference type="ChEBI" id="CHEBI:18420"/>
    </cofactor>
    <text evidence="8">Binds 2 magnesium ions per subunit.</text>
</comment>
<dbReference type="GO" id="GO:0030145">
    <property type="term" value="F:manganese ion binding"/>
    <property type="evidence" value="ECO:0007669"/>
    <property type="project" value="TreeGrafter"/>
</dbReference>
<dbReference type="InterPro" id="IPR001441">
    <property type="entry name" value="UPP_synth-like"/>
</dbReference>
<dbReference type="CDD" id="cd00475">
    <property type="entry name" value="Cis_IPPS"/>
    <property type="match status" value="1"/>
</dbReference>
<feature type="binding site" evidence="8">
    <location>
        <position position="189"/>
    </location>
    <ligand>
        <name>substrate</name>
    </ligand>
</feature>
<dbReference type="Gene3D" id="2.40.160.50">
    <property type="entry name" value="membrane protein fhac: a member of the omp85/tpsb transporter family"/>
    <property type="match status" value="1"/>
</dbReference>
<dbReference type="FunFam" id="3.40.1180.10:FF:000001">
    <property type="entry name" value="(2E,6E)-farnesyl-diphosphate-specific ditrans,polycis-undecaprenyl-diphosphate synthase"/>
    <property type="match status" value="1"/>
</dbReference>
<dbReference type="NCBIfam" id="NF011405">
    <property type="entry name" value="PRK14830.1"/>
    <property type="match status" value="1"/>
</dbReference>
<dbReference type="PROSITE" id="PS51779">
    <property type="entry name" value="POTRA"/>
    <property type="match status" value="1"/>
</dbReference>
<dbReference type="NCBIfam" id="TIGR03303">
    <property type="entry name" value="OM_YaeT"/>
    <property type="match status" value="1"/>
</dbReference>
<sequence length="1097" mass="124216">MDLKENIQLDKLPKHIAIIMDGNGRWAKQQGMLRAFGHENGTKSVRTTVEACAELGVENLTLYAFSTENWNRPKLEVQTLMKLLVSALRKEIKTLQDNNIRLMAIGNLSTLPKKAYKELHEVIDKTKGNSRMTLTLALSYGSREEIINTVKEISIKVKNNIISPENIEESIINEHLYTQNLPDVDLLIRTSGEQRISNFLLWQIAYAELYFTSILWPDFTKQHLYEAIIEYQKRERRFGKQVNNLVNLLAFKTYSKCYLAFLLFVSCFNIQAQDLDYKNGKTYTLGQITVSGNTSFSEQTIVAYSGLSKGKEIKIPGEDIRDAIKKLWKSNLFSDIEVFVTNIEGDVATLEIHLSDLPQLNDLKINGVKNGKKEGIIDDNKLKRGVKVTENLLTTTKNYLTSKYKKDGFLNTKVHINTIDVKDSIQTSRVNMVLNIDKGEKVKIDDITFSGDSVLSEKQLRKSMKNTKKKNPIRLLKRSKFIEADYKEDLVSLIDTYKENGYRDARVLSDSIIVNNDKTISLKIDLEEGEKYTFGDITFIGNTVYTNQQLSRLLRIDKGDTYDGVTLAKRIADDTKPDANDITNLYQNNGYLFSNINAVEVSADNNVIDMEIRITEGKPAYFNSVSVVGNDKTNDHVVYREIRTRPGQLYSKANVVRTVRELGQLGFFDAQEITPNFNNPNPNEGTIDMEYVVKETGSSQIELQGGYGGGGFIGTLGLSFNNFSIKDIFKKDAYKPIPMGDGQKLALRLQASQFYQTYSFSFSEPWLGGKRPVQFSTSLSHTKQFLYDYTNYEADKSRSFNITGITFGLAKRLTVPDDFFVLSQSVSYQRYDLNNYNTGLFTFGDGFSNNLSYSIGLSRNNTSVDPVYPIEGSSFSVTAKASLPYSLFNGTDYSELKEEYDDLDLTDTDDFERAGEIDQERYNWLEFYKVNFKGTWYTQVAKDLVLRPNVEFGFLGAYNQDRGVIPFERYFVGGDGLANYSLDGREVVQLRGYPNQSLSSEDGGSIYNKFSLELRYPITLAASAKIYALGFVEGGASFDNFRDYNPFDLKRSAGLGIRIFMPAFGLLGIDFGHGFDSIDNSGVKNGWETHFIIGQQF</sequence>
<dbReference type="AlphaFoldDB" id="A0A090VFA8"/>
<dbReference type="Gene3D" id="3.10.20.310">
    <property type="entry name" value="membrane protein fhac"/>
    <property type="match status" value="4"/>
</dbReference>
<keyword evidence="8" id="KW-0479">Metal-binding</keyword>
<dbReference type="InterPro" id="IPR036424">
    <property type="entry name" value="UPP_synth-like_sf"/>
</dbReference>
<dbReference type="GO" id="GO:0008834">
    <property type="term" value="F:ditrans,polycis-undecaprenyl-diphosphate synthase [(2E,6E)-farnesyl-diphosphate specific] activity"/>
    <property type="evidence" value="ECO:0007669"/>
    <property type="project" value="TreeGrafter"/>
</dbReference>
<feature type="binding site" evidence="8">
    <location>
        <position position="34"/>
    </location>
    <ligand>
        <name>substrate</name>
    </ligand>
</feature>
<dbReference type="Gene3D" id="3.40.1180.10">
    <property type="entry name" value="Decaprenyl diphosphate synthase-like"/>
    <property type="match status" value="1"/>
</dbReference>
<dbReference type="InterPro" id="IPR023707">
    <property type="entry name" value="OM_assembly_BamA"/>
</dbReference>
<dbReference type="PANTHER" id="PTHR10291">
    <property type="entry name" value="DEHYDRODOLICHYL DIPHOSPHATE SYNTHASE FAMILY MEMBER"/>
    <property type="match status" value="1"/>
</dbReference>
<evidence type="ECO:0000256" key="7">
    <source>
        <dbReference type="ARBA" id="ARBA00023237"/>
    </source>
</evidence>
<feature type="binding site" evidence="8">
    <location>
        <begin position="22"/>
        <end position="25"/>
    </location>
    <ligand>
        <name>substrate</name>
    </ligand>
</feature>
<dbReference type="Pfam" id="PF01255">
    <property type="entry name" value="Prenyltransf"/>
    <property type="match status" value="1"/>
</dbReference>
<dbReference type="OrthoDB" id="9802086at2"/>